<dbReference type="Pfam" id="PF07264">
    <property type="entry name" value="EI24"/>
    <property type="match status" value="1"/>
</dbReference>
<reference evidence="6" key="1">
    <citation type="submission" date="2018-06" db="EMBL/GenBank/DDBJ databases">
        <authorList>
            <person name="Zhirakovskaya E."/>
        </authorList>
    </citation>
    <scope>NUCLEOTIDE SEQUENCE</scope>
</reference>
<gene>
    <name evidence="6" type="ORF">MNBD_ALPHA04-249</name>
</gene>
<proteinExistence type="predicted"/>
<organism evidence="6">
    <name type="scientific">hydrothermal vent metagenome</name>
    <dbReference type="NCBI Taxonomy" id="652676"/>
    <lineage>
        <taxon>unclassified sequences</taxon>
        <taxon>metagenomes</taxon>
        <taxon>ecological metagenomes</taxon>
    </lineage>
</organism>
<dbReference type="InterPro" id="IPR059112">
    <property type="entry name" value="CysZ/EI24"/>
</dbReference>
<comment type="subcellular location">
    <subcellularLocation>
        <location evidence="1">Membrane</location>
        <topology evidence="1">Multi-pass membrane protein</topology>
    </subcellularLocation>
</comment>
<evidence type="ECO:0000256" key="3">
    <source>
        <dbReference type="ARBA" id="ARBA00022989"/>
    </source>
</evidence>
<evidence type="ECO:0000256" key="5">
    <source>
        <dbReference type="SAM" id="Phobius"/>
    </source>
</evidence>
<dbReference type="EMBL" id="UOEF01000049">
    <property type="protein sequence ID" value="VAV88514.1"/>
    <property type="molecule type" value="Genomic_DNA"/>
</dbReference>
<keyword evidence="2 5" id="KW-0812">Transmembrane</keyword>
<name>A0A3B0R4W1_9ZZZZ</name>
<dbReference type="AlphaFoldDB" id="A0A3B0R4W1"/>
<keyword evidence="4 5" id="KW-0472">Membrane</keyword>
<evidence type="ECO:0000256" key="2">
    <source>
        <dbReference type="ARBA" id="ARBA00022692"/>
    </source>
</evidence>
<keyword evidence="3 5" id="KW-1133">Transmembrane helix</keyword>
<feature type="transmembrane region" description="Helical" evidence="5">
    <location>
        <begin position="189"/>
        <end position="214"/>
    </location>
</feature>
<accession>A0A3B0R4W1</accession>
<evidence type="ECO:0000256" key="4">
    <source>
        <dbReference type="ARBA" id="ARBA00023136"/>
    </source>
</evidence>
<sequence length="229" mass="24858">MIDALFLALGQLSDRRILSLLLKIFLITLFLLGILGVGLYYLLIWLFSLSTWNDGGFAAATAAALIAIIASILLFRIVAIFVLNIFSDDIVDAVESKHYPARAETAKPPNYLVGLKMGLRSAFRAIGYNLLAAPVYVLLIVTGIGTAIAFFAVNAILIGRDLQDMVASRHIGNAKQIGEEWQIGKARRFGLGLITALLLAIPFINFLAPILGAAMATHLVHRKRDLGEV</sequence>
<evidence type="ECO:0000313" key="6">
    <source>
        <dbReference type="EMBL" id="VAV88514.1"/>
    </source>
</evidence>
<feature type="transmembrane region" description="Helical" evidence="5">
    <location>
        <begin position="126"/>
        <end position="159"/>
    </location>
</feature>
<feature type="transmembrane region" description="Helical" evidence="5">
    <location>
        <begin position="59"/>
        <end position="86"/>
    </location>
</feature>
<protein>
    <recommendedName>
        <fullName evidence="7">CysZ-like protein</fullName>
    </recommendedName>
</protein>
<feature type="transmembrane region" description="Helical" evidence="5">
    <location>
        <begin position="20"/>
        <end position="47"/>
    </location>
</feature>
<evidence type="ECO:0000256" key="1">
    <source>
        <dbReference type="ARBA" id="ARBA00004141"/>
    </source>
</evidence>
<evidence type="ECO:0008006" key="7">
    <source>
        <dbReference type="Google" id="ProtNLM"/>
    </source>
</evidence>